<proteinExistence type="predicted"/>
<evidence type="ECO:0000313" key="2">
    <source>
        <dbReference type="Proteomes" id="UP001295740"/>
    </source>
</evidence>
<name>A0AAI8YH54_9PEZI</name>
<reference evidence="1" key="1">
    <citation type="submission" date="2023-10" db="EMBL/GenBank/DDBJ databases">
        <authorList>
            <person name="Hackl T."/>
        </authorList>
    </citation>
    <scope>NUCLEOTIDE SEQUENCE</scope>
</reference>
<comment type="caution">
    <text evidence="1">The sequence shown here is derived from an EMBL/GenBank/DDBJ whole genome shotgun (WGS) entry which is preliminary data.</text>
</comment>
<keyword evidence="2" id="KW-1185">Reference proteome</keyword>
<protein>
    <submittedName>
        <fullName evidence="1">Uu.00g119830.m01.CDS01</fullName>
    </submittedName>
</protein>
<evidence type="ECO:0000313" key="1">
    <source>
        <dbReference type="EMBL" id="CAJ2504589.1"/>
    </source>
</evidence>
<sequence length="118" mass="13510">MLYSTESHAIFVDKVALLKRFTVFYKVILRERRQATYEPIGYALRSGDGEDDSCAHYYVYWQVGQDVLVYDGLANTGKSTMRVGMRVSDLEVLGIPSKGNIQLMFYELVDDVMLEKLP</sequence>
<dbReference type="EMBL" id="CAUWAG010000006">
    <property type="protein sequence ID" value="CAJ2504589.1"/>
    <property type="molecule type" value="Genomic_DNA"/>
</dbReference>
<dbReference type="AlphaFoldDB" id="A0AAI8YH54"/>
<dbReference type="Proteomes" id="UP001295740">
    <property type="component" value="Unassembled WGS sequence"/>
</dbReference>
<organism evidence="1 2">
    <name type="scientific">Anthostomella pinea</name>
    <dbReference type="NCBI Taxonomy" id="933095"/>
    <lineage>
        <taxon>Eukaryota</taxon>
        <taxon>Fungi</taxon>
        <taxon>Dikarya</taxon>
        <taxon>Ascomycota</taxon>
        <taxon>Pezizomycotina</taxon>
        <taxon>Sordariomycetes</taxon>
        <taxon>Xylariomycetidae</taxon>
        <taxon>Xylariales</taxon>
        <taxon>Xylariaceae</taxon>
        <taxon>Anthostomella</taxon>
    </lineage>
</organism>
<gene>
    <name evidence="1" type="ORF">KHLLAP_LOCUS5057</name>
</gene>
<accession>A0AAI8YH54</accession>